<evidence type="ECO:0000313" key="11">
    <source>
        <dbReference type="Proteomes" id="UP000325292"/>
    </source>
</evidence>
<dbReference type="GO" id="GO:0016787">
    <property type="term" value="F:hydrolase activity"/>
    <property type="evidence" value="ECO:0007669"/>
    <property type="project" value="UniProtKB-KW"/>
</dbReference>
<evidence type="ECO:0000313" key="10">
    <source>
        <dbReference type="EMBL" id="AUW92795.1"/>
    </source>
</evidence>
<dbReference type="PROSITE" id="PS01196">
    <property type="entry name" value="PEPT_TRNA_HYDROL_2"/>
    <property type="match status" value="1"/>
</dbReference>
<evidence type="ECO:0000256" key="9">
    <source>
        <dbReference type="RuleBase" id="RU004320"/>
    </source>
</evidence>
<dbReference type="PANTHER" id="PTHR17224">
    <property type="entry name" value="PEPTIDYL-TRNA HYDROLASE"/>
    <property type="match status" value="1"/>
</dbReference>
<dbReference type="InterPro" id="IPR001328">
    <property type="entry name" value="Pept_tRNA_hydro"/>
</dbReference>
<comment type="subunit">
    <text evidence="7">Monomer.</text>
</comment>
<sequence>MNKEGIRVIVGLGNPGLEYAKTRHNVGFMTLDRLAEKHNAAFMRNRFGLIAKWGNIFLLKPLTFMNLSGDAVGALARFYKITAAEILVISDDLDLPLGTIRVRARGSSGGHNGLKSIIHALGTENFPRVKIGIGRPTQGMTVIDWVLSRFTAADWTVLQPALEKASDAAEWVVVKGPVDAMNHFNSH</sequence>
<dbReference type="EC" id="3.1.1.29" evidence="1 7"/>
<dbReference type="Gene3D" id="3.40.50.1470">
    <property type="entry name" value="Peptidyl-tRNA hydrolase"/>
    <property type="match status" value="1"/>
</dbReference>
<feature type="binding site" evidence="7">
    <location>
        <position position="64"/>
    </location>
    <ligand>
        <name>tRNA</name>
        <dbReference type="ChEBI" id="CHEBI:17843"/>
    </ligand>
</feature>
<feature type="site" description="Discriminates between blocked and unblocked aminoacyl-tRNA" evidence="7">
    <location>
        <position position="14"/>
    </location>
</feature>
<protein>
    <recommendedName>
        <fullName evidence="6 7">Peptidyl-tRNA hydrolase</fullName>
        <shortName evidence="7">Pth</shortName>
        <ecNumber evidence="1 7">3.1.1.29</ecNumber>
    </recommendedName>
</protein>
<keyword evidence="3 7" id="KW-0378">Hydrolase</keyword>
<dbReference type="InterPro" id="IPR036416">
    <property type="entry name" value="Pept_tRNA_hydro_sf"/>
</dbReference>
<evidence type="ECO:0000256" key="6">
    <source>
        <dbReference type="ARBA" id="ARBA00050038"/>
    </source>
</evidence>
<dbReference type="InterPro" id="IPR018171">
    <property type="entry name" value="Pept_tRNA_hydro_CS"/>
</dbReference>
<dbReference type="CDD" id="cd00462">
    <property type="entry name" value="PTH"/>
    <property type="match status" value="1"/>
</dbReference>
<comment type="function">
    <text evidence="7">Hydrolyzes ribosome-free peptidyl-tRNAs (with 1 or more amino acids incorporated), which drop off the ribosome during protein synthesis, or as a result of ribosome stalling.</text>
</comment>
<dbReference type="NCBIfam" id="TIGR00447">
    <property type="entry name" value="pth"/>
    <property type="match status" value="1"/>
</dbReference>
<dbReference type="SUPFAM" id="SSF53178">
    <property type="entry name" value="Peptidyl-tRNA hydrolase-like"/>
    <property type="match status" value="1"/>
</dbReference>
<evidence type="ECO:0000256" key="8">
    <source>
        <dbReference type="RuleBase" id="RU000673"/>
    </source>
</evidence>
<dbReference type="PANTHER" id="PTHR17224:SF1">
    <property type="entry name" value="PEPTIDYL-TRNA HYDROLASE"/>
    <property type="match status" value="1"/>
</dbReference>
<dbReference type="HAMAP" id="MF_00083">
    <property type="entry name" value="Pept_tRNA_hydro_bact"/>
    <property type="match status" value="1"/>
</dbReference>
<comment type="function">
    <text evidence="7">Catalyzes the release of premature peptidyl moieties from peptidyl-tRNA molecules trapped in stalled 50S ribosomal subunits, and thus maintains levels of free tRNAs and 50S ribosomes.</text>
</comment>
<evidence type="ECO:0000256" key="4">
    <source>
        <dbReference type="ARBA" id="ARBA00022884"/>
    </source>
</evidence>
<feature type="active site" description="Proton acceptor" evidence="7">
    <location>
        <position position="24"/>
    </location>
</feature>
<evidence type="ECO:0000256" key="2">
    <source>
        <dbReference type="ARBA" id="ARBA00022555"/>
    </source>
</evidence>
<evidence type="ECO:0000256" key="5">
    <source>
        <dbReference type="ARBA" id="ARBA00038063"/>
    </source>
</evidence>
<feature type="binding site" evidence="7">
    <location>
        <position position="112"/>
    </location>
    <ligand>
        <name>tRNA</name>
        <dbReference type="ChEBI" id="CHEBI:17843"/>
    </ligand>
</feature>
<keyword evidence="2 7" id="KW-0820">tRNA-binding</keyword>
<dbReference type="Proteomes" id="UP000325292">
    <property type="component" value="Chromosome"/>
</dbReference>
<comment type="subcellular location">
    <subcellularLocation>
        <location evidence="7">Cytoplasm</location>
    </subcellularLocation>
</comment>
<organism evidence="10 11">
    <name type="scientific">Sulfobacillus thermotolerans</name>
    <dbReference type="NCBI Taxonomy" id="338644"/>
    <lineage>
        <taxon>Bacteria</taxon>
        <taxon>Bacillati</taxon>
        <taxon>Bacillota</taxon>
        <taxon>Clostridia</taxon>
        <taxon>Eubacteriales</taxon>
        <taxon>Clostridiales Family XVII. Incertae Sedis</taxon>
        <taxon>Sulfobacillus</taxon>
    </lineage>
</organism>
<dbReference type="EMBL" id="CP019454">
    <property type="protein sequence ID" value="AUW92795.1"/>
    <property type="molecule type" value="Genomic_DNA"/>
</dbReference>
<feature type="site" description="Stabilizes the basic form of H active site to accept a proton" evidence="7">
    <location>
        <position position="91"/>
    </location>
</feature>
<feature type="binding site" evidence="7">
    <location>
        <position position="66"/>
    </location>
    <ligand>
        <name>tRNA</name>
        <dbReference type="ChEBI" id="CHEBI:17843"/>
    </ligand>
</feature>
<evidence type="ECO:0000256" key="7">
    <source>
        <dbReference type="HAMAP-Rule" id="MF_00083"/>
    </source>
</evidence>
<evidence type="ECO:0000256" key="1">
    <source>
        <dbReference type="ARBA" id="ARBA00013260"/>
    </source>
</evidence>
<proteinExistence type="inferred from homology"/>
<dbReference type="PROSITE" id="PS01195">
    <property type="entry name" value="PEPT_TRNA_HYDROL_1"/>
    <property type="match status" value="1"/>
</dbReference>
<accession>A0ABM6RN49</accession>
<keyword evidence="7" id="KW-0963">Cytoplasm</keyword>
<keyword evidence="11" id="KW-1185">Reference proteome</keyword>
<comment type="similarity">
    <text evidence="5 7 9">Belongs to the PTH family.</text>
</comment>
<reference evidence="10 11" key="1">
    <citation type="journal article" date="2019" name="Sci. Rep.">
        <title>Sulfobacillus thermotolerans: new insights into resistance and metabolic capacities of acidophilic chemolithotrophs.</title>
        <authorList>
            <person name="Panyushkina A.E."/>
            <person name="Babenko V.V."/>
            <person name="Nikitina A.S."/>
            <person name="Selezneva O.V."/>
            <person name="Tsaplina I.A."/>
            <person name="Letarova M.A."/>
            <person name="Kostryukova E.S."/>
            <person name="Letarov A.V."/>
        </authorList>
    </citation>
    <scope>NUCLEOTIDE SEQUENCE [LARGE SCALE GENOMIC DNA]</scope>
    <source>
        <strain evidence="10 11">Kr1</strain>
    </source>
</reference>
<dbReference type="Pfam" id="PF01195">
    <property type="entry name" value="Pept_tRNA_hydro"/>
    <property type="match status" value="1"/>
</dbReference>
<keyword evidence="4 7" id="KW-0694">RNA-binding</keyword>
<comment type="catalytic activity">
    <reaction evidence="7 8">
        <text>an N-acyl-L-alpha-aminoacyl-tRNA + H2O = an N-acyl-L-amino acid + a tRNA + H(+)</text>
        <dbReference type="Rhea" id="RHEA:54448"/>
        <dbReference type="Rhea" id="RHEA-COMP:10123"/>
        <dbReference type="Rhea" id="RHEA-COMP:13883"/>
        <dbReference type="ChEBI" id="CHEBI:15377"/>
        <dbReference type="ChEBI" id="CHEBI:15378"/>
        <dbReference type="ChEBI" id="CHEBI:59874"/>
        <dbReference type="ChEBI" id="CHEBI:78442"/>
        <dbReference type="ChEBI" id="CHEBI:138191"/>
        <dbReference type="EC" id="3.1.1.29"/>
    </reaction>
</comment>
<feature type="binding site" evidence="7">
    <location>
        <position position="19"/>
    </location>
    <ligand>
        <name>tRNA</name>
        <dbReference type="ChEBI" id="CHEBI:17843"/>
    </ligand>
</feature>
<name>A0ABM6RN49_9FIRM</name>
<evidence type="ECO:0000256" key="3">
    <source>
        <dbReference type="ARBA" id="ARBA00022801"/>
    </source>
</evidence>
<gene>
    <name evidence="7" type="primary">pth</name>
    <name evidence="10" type="ORF">BXT84_01525</name>
</gene>